<evidence type="ECO:0000256" key="1">
    <source>
        <dbReference type="SAM" id="Coils"/>
    </source>
</evidence>
<evidence type="ECO:0000313" key="5">
    <source>
        <dbReference type="WBParaSite" id="SPAL_0000250300.1"/>
    </source>
</evidence>
<reference evidence="5" key="1">
    <citation type="submission" date="2017-02" db="UniProtKB">
        <authorList>
            <consortium name="WormBaseParasite"/>
        </authorList>
    </citation>
    <scope>IDENTIFICATION</scope>
</reference>
<dbReference type="Pfam" id="PF07716">
    <property type="entry name" value="bZIP_2"/>
    <property type="match status" value="1"/>
</dbReference>
<dbReference type="WBParaSite" id="SPAL_0000250300.1">
    <property type="protein sequence ID" value="SPAL_0000250300.1"/>
    <property type="gene ID" value="SPAL_0000250300"/>
</dbReference>
<keyword evidence="1" id="KW-0175">Coiled coil</keyword>
<organism evidence="4 5">
    <name type="scientific">Strongyloides papillosus</name>
    <name type="common">Intestinal threadworm</name>
    <dbReference type="NCBI Taxonomy" id="174720"/>
    <lineage>
        <taxon>Eukaryota</taxon>
        <taxon>Metazoa</taxon>
        <taxon>Ecdysozoa</taxon>
        <taxon>Nematoda</taxon>
        <taxon>Chromadorea</taxon>
        <taxon>Rhabditida</taxon>
        <taxon>Tylenchina</taxon>
        <taxon>Panagrolaimomorpha</taxon>
        <taxon>Strongyloidoidea</taxon>
        <taxon>Strongyloididae</taxon>
        <taxon>Strongyloides</taxon>
    </lineage>
</organism>
<dbReference type="Proteomes" id="UP000046392">
    <property type="component" value="Unplaced"/>
</dbReference>
<dbReference type="GO" id="GO:0003700">
    <property type="term" value="F:DNA-binding transcription factor activity"/>
    <property type="evidence" value="ECO:0007669"/>
    <property type="project" value="InterPro"/>
</dbReference>
<dbReference type="InterPro" id="IPR004827">
    <property type="entry name" value="bZIP"/>
</dbReference>
<evidence type="ECO:0000256" key="2">
    <source>
        <dbReference type="SAM" id="MobiDB-lite"/>
    </source>
</evidence>
<sequence length="252" mass="29207">MSSLKKRKYSFVSENEKNSEEYKKRREANKAAVDKFRIKEKEAKDDQNKLLERKVQSLEEQIKQYDVNRQIDINLMKNEFTRQINELNNSWKSYFDQFASDMMYQQQQTNSQILQLLNNVNELSSFIHGQSSGHVMSNTYIGELSNQEDDIYLPSLGSVDSMFGKSSNYNLPNDITQVIPEYPFDDVSCVPLNATFTTEGEVNYNDPVQSDLILPGRPPPQVMERFENATDLDEISYVEDADIVSFILETFN</sequence>
<feature type="compositionally biased region" description="Basic and acidic residues" evidence="2">
    <location>
        <begin position="14"/>
        <end position="26"/>
    </location>
</feature>
<accession>A0A0N5B8Y1</accession>
<evidence type="ECO:0000313" key="4">
    <source>
        <dbReference type="Proteomes" id="UP000046392"/>
    </source>
</evidence>
<proteinExistence type="predicted"/>
<evidence type="ECO:0000259" key="3">
    <source>
        <dbReference type="Pfam" id="PF07716"/>
    </source>
</evidence>
<protein>
    <submittedName>
        <fullName evidence="5">BZIP domain-containing protein</fullName>
    </submittedName>
</protein>
<dbReference type="AlphaFoldDB" id="A0A0N5B8Y1"/>
<feature type="region of interest" description="Disordered" evidence="2">
    <location>
        <begin position="1"/>
        <end position="26"/>
    </location>
</feature>
<keyword evidence="4" id="KW-1185">Reference proteome</keyword>
<feature type="coiled-coil region" evidence="1">
    <location>
        <begin position="41"/>
        <end position="68"/>
    </location>
</feature>
<name>A0A0N5B8Y1_STREA</name>
<feature type="domain" description="BZIP" evidence="3">
    <location>
        <begin position="19"/>
        <end position="65"/>
    </location>
</feature>